<feature type="non-terminal residue" evidence="1">
    <location>
        <position position="1"/>
    </location>
</feature>
<dbReference type="EMBL" id="KN822942">
    <property type="protein sequence ID" value="KIO34774.1"/>
    <property type="molecule type" value="Genomic_DNA"/>
</dbReference>
<proteinExistence type="predicted"/>
<reference evidence="2" key="2">
    <citation type="submission" date="2015-01" db="EMBL/GenBank/DDBJ databases">
        <title>Evolutionary Origins and Diversification of the Mycorrhizal Mutualists.</title>
        <authorList>
            <consortium name="DOE Joint Genome Institute"/>
            <consortium name="Mycorrhizal Genomics Consortium"/>
            <person name="Kohler A."/>
            <person name="Kuo A."/>
            <person name="Nagy L.G."/>
            <person name="Floudas D."/>
            <person name="Copeland A."/>
            <person name="Barry K.W."/>
            <person name="Cichocki N."/>
            <person name="Veneault-Fourrey C."/>
            <person name="LaButti K."/>
            <person name="Lindquist E.A."/>
            <person name="Lipzen A."/>
            <person name="Lundell T."/>
            <person name="Morin E."/>
            <person name="Murat C."/>
            <person name="Riley R."/>
            <person name="Ohm R."/>
            <person name="Sun H."/>
            <person name="Tunlid A."/>
            <person name="Henrissat B."/>
            <person name="Grigoriev I.V."/>
            <person name="Hibbett D.S."/>
            <person name="Martin F."/>
        </authorList>
    </citation>
    <scope>NUCLEOTIDE SEQUENCE [LARGE SCALE GENOMIC DNA]</scope>
    <source>
        <strain evidence="2">MUT 4182</strain>
    </source>
</reference>
<reference evidence="1 2" key="1">
    <citation type="submission" date="2014-04" db="EMBL/GenBank/DDBJ databases">
        <authorList>
            <consortium name="DOE Joint Genome Institute"/>
            <person name="Kuo A."/>
            <person name="Girlanda M."/>
            <person name="Perotto S."/>
            <person name="Kohler A."/>
            <person name="Nagy L.G."/>
            <person name="Floudas D."/>
            <person name="Copeland A."/>
            <person name="Barry K.W."/>
            <person name="Cichocki N."/>
            <person name="Veneault-Fourrey C."/>
            <person name="LaButti K."/>
            <person name="Lindquist E.A."/>
            <person name="Lipzen A."/>
            <person name="Lundell T."/>
            <person name="Morin E."/>
            <person name="Murat C."/>
            <person name="Sun H."/>
            <person name="Tunlid A."/>
            <person name="Henrissat B."/>
            <person name="Grigoriev I.V."/>
            <person name="Hibbett D.S."/>
            <person name="Martin F."/>
            <person name="Nordberg H.P."/>
            <person name="Cantor M.N."/>
            <person name="Hua S.X."/>
        </authorList>
    </citation>
    <scope>NUCLEOTIDE SEQUENCE [LARGE SCALE GENOMIC DNA]</scope>
    <source>
        <strain evidence="1 2">MUT 4182</strain>
    </source>
</reference>
<name>A0A0C3QZC1_9AGAM</name>
<sequence>RLSGQHEYTSTLNSQLIHHNRIRYHLVAIMNTASWWDCFYVRDWLRGVSLTVVARKKI</sequence>
<evidence type="ECO:0000313" key="2">
    <source>
        <dbReference type="Proteomes" id="UP000054248"/>
    </source>
</evidence>
<dbReference type="AlphaFoldDB" id="A0A0C3QZC1"/>
<keyword evidence="2" id="KW-1185">Reference proteome</keyword>
<organism evidence="1 2">
    <name type="scientific">Tulasnella calospora MUT 4182</name>
    <dbReference type="NCBI Taxonomy" id="1051891"/>
    <lineage>
        <taxon>Eukaryota</taxon>
        <taxon>Fungi</taxon>
        <taxon>Dikarya</taxon>
        <taxon>Basidiomycota</taxon>
        <taxon>Agaricomycotina</taxon>
        <taxon>Agaricomycetes</taxon>
        <taxon>Cantharellales</taxon>
        <taxon>Tulasnellaceae</taxon>
        <taxon>Tulasnella</taxon>
    </lineage>
</organism>
<evidence type="ECO:0000313" key="1">
    <source>
        <dbReference type="EMBL" id="KIO34774.1"/>
    </source>
</evidence>
<dbReference type="HOGENOM" id="CLU_2984820_0_0_1"/>
<accession>A0A0C3QZC1</accession>
<protein>
    <submittedName>
        <fullName evidence="1">Uncharacterized protein</fullName>
    </submittedName>
</protein>
<dbReference type="Proteomes" id="UP000054248">
    <property type="component" value="Unassembled WGS sequence"/>
</dbReference>
<gene>
    <name evidence="1" type="ORF">M407DRAFT_240571</name>
</gene>